<gene>
    <name evidence="2" type="ORF">E1742_14175</name>
</gene>
<dbReference type="PROSITE" id="PS51257">
    <property type="entry name" value="PROKAR_LIPOPROTEIN"/>
    <property type="match status" value="1"/>
</dbReference>
<accession>A0ABX5SCB1</accession>
<evidence type="ECO:0000313" key="3">
    <source>
        <dbReference type="Proteomes" id="UP000294359"/>
    </source>
</evidence>
<dbReference type="EMBL" id="CP038026">
    <property type="protein sequence ID" value="QBQ37192.1"/>
    <property type="molecule type" value="Genomic_DNA"/>
</dbReference>
<dbReference type="Proteomes" id="UP000294359">
    <property type="component" value="Chromosome"/>
</dbReference>
<feature type="signal peptide" evidence="1">
    <location>
        <begin position="1"/>
        <end position="19"/>
    </location>
</feature>
<evidence type="ECO:0008006" key="4">
    <source>
        <dbReference type="Google" id="ProtNLM"/>
    </source>
</evidence>
<name>A0ABX5SCB1_9BURK</name>
<protein>
    <recommendedName>
        <fullName evidence="4">Lipoprotein</fullName>
    </recommendedName>
</protein>
<feature type="chain" id="PRO_5047466514" description="Lipoprotein" evidence="1">
    <location>
        <begin position="20"/>
        <end position="198"/>
    </location>
</feature>
<evidence type="ECO:0000256" key="1">
    <source>
        <dbReference type="SAM" id="SignalP"/>
    </source>
</evidence>
<evidence type="ECO:0000313" key="2">
    <source>
        <dbReference type="EMBL" id="QBQ37192.1"/>
    </source>
</evidence>
<proteinExistence type="predicted"/>
<keyword evidence="1" id="KW-0732">Signal</keyword>
<dbReference type="RefSeq" id="WP_134385560.1">
    <property type="nucleotide sequence ID" value="NZ_BMWW01000006.1"/>
</dbReference>
<sequence length="198" mass="20287">MKSMYVRASVSALCAALLAGCGGGDDGSLVLQVTINSLTKQGLVLTSGSQELPVSPTGAGTMYATFPNLIEEDSTIDVKIKTQPTAAECRIDPKTVGLKANYYTARQVVINCTTNSYTLGGTIVGLTGEGLILNNGDQQVKPAAGSVEFKFANNVADGANYGVTVLYQPAGQVCTVANNAGTMPSGPVTNIAVTCTKA</sequence>
<keyword evidence="3" id="KW-1185">Reference proteome</keyword>
<reference evidence="2 3" key="1">
    <citation type="submission" date="2019-03" db="EMBL/GenBank/DDBJ databases">
        <title>Draft Genome Sequences of Six Type Strains of the Genus Massilia.</title>
        <authorList>
            <person name="Miess H."/>
            <person name="Frediansyhah A."/>
            <person name="Gross H."/>
        </authorList>
    </citation>
    <scope>NUCLEOTIDE SEQUENCE [LARGE SCALE GENOMIC DNA]</scope>
    <source>
        <strain evidence="2 3">DSM 17505</strain>
    </source>
</reference>
<organism evidence="2 3">
    <name type="scientific">Pseudoduganella plicata</name>
    <dbReference type="NCBI Taxonomy" id="321984"/>
    <lineage>
        <taxon>Bacteria</taxon>
        <taxon>Pseudomonadati</taxon>
        <taxon>Pseudomonadota</taxon>
        <taxon>Betaproteobacteria</taxon>
        <taxon>Burkholderiales</taxon>
        <taxon>Oxalobacteraceae</taxon>
        <taxon>Telluria group</taxon>
        <taxon>Pseudoduganella</taxon>
    </lineage>
</organism>